<keyword evidence="2" id="KW-0614">Plasmid</keyword>
<reference evidence="2" key="1">
    <citation type="submission" date="2016-09" db="EMBL/GenBank/DDBJ databases">
        <title>The Complete Genome of Burkholderia sprentiae wsm5005.</title>
        <authorList>
            <person name="De Meyer S."/>
            <person name="Wang P."/>
            <person name="Terpolilli J."/>
        </authorList>
    </citation>
    <scope>NUCLEOTIDE SEQUENCE [LARGE SCALE GENOMIC DNA]</scope>
    <source>
        <strain evidence="2">WSM5005</strain>
        <plasmid evidence="2">pl2WSM5005</plasmid>
    </source>
</reference>
<evidence type="ECO:0000313" key="2">
    <source>
        <dbReference type="EMBL" id="APA90547.1"/>
    </source>
</evidence>
<dbReference type="AlphaFoldDB" id="A0A1I9YWE2"/>
<dbReference type="SUPFAM" id="SSF54909">
    <property type="entry name" value="Dimeric alpha+beta barrel"/>
    <property type="match status" value="1"/>
</dbReference>
<dbReference type="RefSeq" id="WP_027193681.1">
    <property type="nucleotide sequence ID" value="NZ_CP017565.2"/>
</dbReference>
<reference evidence="2" key="2">
    <citation type="submission" date="2021-06" db="EMBL/GenBank/DDBJ databases">
        <authorList>
            <person name="Rogers T.H."/>
            <person name="Ramsay J.P."/>
            <person name="Wang P."/>
            <person name="Terpolilli J."/>
        </authorList>
    </citation>
    <scope>NUCLEOTIDE SEQUENCE</scope>
    <source>
        <strain evidence="2">WSM5005</strain>
        <plasmid evidence="2">pl2WSM5005</plasmid>
    </source>
</reference>
<keyword evidence="3" id="KW-1185">Reference proteome</keyword>
<dbReference type="PANTHER" id="PTHR37832">
    <property type="entry name" value="BLL2683 PROTEIN"/>
    <property type="match status" value="1"/>
</dbReference>
<feature type="domain" description="Stress-response A/B barrel" evidence="1">
    <location>
        <begin position="2"/>
        <end position="97"/>
    </location>
</feature>
<geneLocation type="plasmid" evidence="2 3">
    <name>pl2WSM5005</name>
</geneLocation>
<evidence type="ECO:0000259" key="1">
    <source>
        <dbReference type="PROSITE" id="PS51502"/>
    </source>
</evidence>
<dbReference type="Proteomes" id="UP000179860">
    <property type="component" value="Plasmid pl2WSM5005"/>
</dbReference>
<dbReference type="Gene3D" id="3.30.70.100">
    <property type="match status" value="1"/>
</dbReference>
<proteinExistence type="predicted"/>
<protein>
    <submittedName>
        <fullName evidence="2">Dabb family protein</fullName>
    </submittedName>
</protein>
<dbReference type="EMBL" id="CP017565">
    <property type="protein sequence ID" value="APA90547.1"/>
    <property type="molecule type" value="Genomic_DNA"/>
</dbReference>
<dbReference type="OrthoDB" id="9808130at2"/>
<accession>A0A1I9YWE2</accession>
<dbReference type="PROSITE" id="PS51502">
    <property type="entry name" value="S_R_A_B_BARREL"/>
    <property type="match status" value="1"/>
</dbReference>
<dbReference type="Pfam" id="PF07876">
    <property type="entry name" value="Dabb"/>
    <property type="match status" value="1"/>
</dbReference>
<dbReference type="InterPro" id="IPR013097">
    <property type="entry name" value="Dabb"/>
</dbReference>
<dbReference type="PANTHER" id="PTHR37832:SF1">
    <property type="entry name" value="STRESS-RESPONSE A_B BARREL DOMAIN-CONTAINING PROTEIN"/>
    <property type="match status" value="1"/>
</dbReference>
<sequence length="101" mass="11460">MIKHIVMWNVRGESPAKKAEAANLVKSAFEDLNGKISGMRKLEIGIDISRIDYACDVVLYSEFDSREALQAYATHPEHLRVRDEVAGVRTDRYQVDYATSE</sequence>
<gene>
    <name evidence="2" type="ORF">BJG93_33900</name>
</gene>
<evidence type="ECO:0000313" key="3">
    <source>
        <dbReference type="Proteomes" id="UP000179860"/>
    </source>
</evidence>
<organism evidence="2 3">
    <name type="scientific">Paraburkholderia sprentiae WSM5005</name>
    <dbReference type="NCBI Taxonomy" id="754502"/>
    <lineage>
        <taxon>Bacteria</taxon>
        <taxon>Pseudomonadati</taxon>
        <taxon>Pseudomonadota</taxon>
        <taxon>Betaproteobacteria</taxon>
        <taxon>Burkholderiales</taxon>
        <taxon>Burkholderiaceae</taxon>
        <taxon>Paraburkholderia</taxon>
    </lineage>
</organism>
<name>A0A1I9YWE2_9BURK</name>
<dbReference type="SMART" id="SM00886">
    <property type="entry name" value="Dabb"/>
    <property type="match status" value="1"/>
</dbReference>
<dbReference type="InterPro" id="IPR011008">
    <property type="entry name" value="Dimeric_a/b-barrel"/>
</dbReference>
<dbReference type="KEGG" id="pspw:BJG93_33900"/>